<keyword evidence="1" id="KW-0812">Transmembrane</keyword>
<proteinExistence type="predicted"/>
<gene>
    <name evidence="2" type="ORF">F7Q99_38255</name>
</gene>
<dbReference type="Proteomes" id="UP000450000">
    <property type="component" value="Unassembled WGS sequence"/>
</dbReference>
<reference evidence="2 3" key="1">
    <citation type="submission" date="2019-09" db="EMBL/GenBank/DDBJ databases">
        <title>Genome Sequences of Streptomyces kaniharaensis ATCC 21070.</title>
        <authorList>
            <person name="Zhu W."/>
            <person name="De Crecy-Lagard V."/>
            <person name="Richards N.G."/>
        </authorList>
    </citation>
    <scope>NUCLEOTIDE SEQUENCE [LARGE SCALE GENOMIC DNA]</scope>
    <source>
        <strain evidence="2 3">SF-557</strain>
    </source>
</reference>
<evidence type="ECO:0000313" key="2">
    <source>
        <dbReference type="EMBL" id="MQS17878.1"/>
    </source>
</evidence>
<accession>A0A6N7L595</accession>
<dbReference type="EMBL" id="WBOF01000007">
    <property type="protein sequence ID" value="MQS17878.1"/>
    <property type="molecule type" value="Genomic_DNA"/>
</dbReference>
<evidence type="ECO:0000313" key="3">
    <source>
        <dbReference type="Proteomes" id="UP000450000"/>
    </source>
</evidence>
<dbReference type="RefSeq" id="WP_153471642.1">
    <property type="nucleotide sequence ID" value="NZ_WBOF01000007.1"/>
</dbReference>
<comment type="caution">
    <text evidence="2">The sequence shown here is derived from an EMBL/GenBank/DDBJ whole genome shotgun (WGS) entry which is preliminary data.</text>
</comment>
<dbReference type="AlphaFoldDB" id="A0A6N7L595"/>
<organism evidence="2 3">
    <name type="scientific">Streptomyces kaniharaensis</name>
    <dbReference type="NCBI Taxonomy" id="212423"/>
    <lineage>
        <taxon>Bacteria</taxon>
        <taxon>Bacillati</taxon>
        <taxon>Actinomycetota</taxon>
        <taxon>Actinomycetes</taxon>
        <taxon>Kitasatosporales</taxon>
        <taxon>Streptomycetaceae</taxon>
        <taxon>Streptomyces</taxon>
    </lineage>
</organism>
<name>A0A6N7L595_9ACTN</name>
<protein>
    <submittedName>
        <fullName evidence="2">Uncharacterized protein</fullName>
    </submittedName>
</protein>
<keyword evidence="3" id="KW-1185">Reference proteome</keyword>
<evidence type="ECO:0000256" key="1">
    <source>
        <dbReference type="SAM" id="Phobius"/>
    </source>
</evidence>
<feature type="transmembrane region" description="Helical" evidence="1">
    <location>
        <begin position="132"/>
        <end position="156"/>
    </location>
</feature>
<keyword evidence="1" id="KW-0472">Membrane</keyword>
<sequence>MKLDITHIVTLAGSGFGFLLCVSTLGFYFFKNGRKFKFVTKKKFWMPYVLGLGVMVLASSCAGGLLALVSGFFTGAGNQGGTLVSRGLVGGDGAAPVAQHTQLTYSGSWIALAVLVFAGLFLWFAKKWEERLLMLSGALTGSTWGLSISLGGLAAWSGIPLANWLGHLIIG</sequence>
<keyword evidence="1" id="KW-1133">Transmembrane helix</keyword>
<feature type="transmembrane region" description="Helical" evidence="1">
    <location>
        <begin position="106"/>
        <end position="125"/>
    </location>
</feature>
<dbReference type="OrthoDB" id="4155979at2"/>
<feature type="transmembrane region" description="Helical" evidence="1">
    <location>
        <begin position="6"/>
        <end position="30"/>
    </location>
</feature>
<feature type="transmembrane region" description="Helical" evidence="1">
    <location>
        <begin position="50"/>
        <end position="73"/>
    </location>
</feature>